<dbReference type="NCBIfam" id="TIGR01575">
    <property type="entry name" value="rimI"/>
    <property type="match status" value="1"/>
</dbReference>
<evidence type="ECO:0000256" key="5">
    <source>
        <dbReference type="RuleBase" id="RU363094"/>
    </source>
</evidence>
<dbReference type="PANTHER" id="PTHR43420:SF44">
    <property type="entry name" value="ACETYLTRANSFERASE YPEA"/>
    <property type="match status" value="1"/>
</dbReference>
<dbReference type="GO" id="GO:0005737">
    <property type="term" value="C:cytoplasm"/>
    <property type="evidence" value="ECO:0007669"/>
    <property type="project" value="UniProtKB-SubCell"/>
</dbReference>
<comment type="similarity">
    <text evidence="1 5">Belongs to the acetyltransferase family. RimI subfamily.</text>
</comment>
<protein>
    <recommendedName>
        <fullName evidence="5">[Ribosomal protein bS18]-alanine N-acetyltransferase</fullName>
        <ecNumber evidence="5">2.3.1.266</ecNumber>
    </recommendedName>
</protein>
<keyword evidence="3" id="KW-0808">Transferase</keyword>
<comment type="caution">
    <text evidence="7">The sequence shown here is derived from an EMBL/GenBank/DDBJ whole genome shotgun (WGS) entry which is preliminary data.</text>
</comment>
<evidence type="ECO:0000256" key="2">
    <source>
        <dbReference type="ARBA" id="ARBA00022490"/>
    </source>
</evidence>
<dbReference type="InterPro" id="IPR006464">
    <property type="entry name" value="AcTrfase_RimI/Ard1"/>
</dbReference>
<dbReference type="EC" id="2.3.1.266" evidence="5"/>
<keyword evidence="4" id="KW-0012">Acyltransferase</keyword>
<organism evidence="7 8">
    <name type="scientific">Secundilactobacillus similis DSM 23365 = JCM 2765</name>
    <dbReference type="NCBI Taxonomy" id="1423804"/>
    <lineage>
        <taxon>Bacteria</taxon>
        <taxon>Bacillati</taxon>
        <taxon>Bacillota</taxon>
        <taxon>Bacilli</taxon>
        <taxon>Lactobacillales</taxon>
        <taxon>Lactobacillaceae</taxon>
        <taxon>Secundilactobacillus</taxon>
    </lineage>
</organism>
<reference evidence="7 8" key="1">
    <citation type="journal article" date="2015" name="Genome Announc.">
        <title>Expanding the biotechnology potential of lactobacilli through comparative genomics of 213 strains and associated genera.</title>
        <authorList>
            <person name="Sun Z."/>
            <person name="Harris H.M."/>
            <person name="McCann A."/>
            <person name="Guo C."/>
            <person name="Argimon S."/>
            <person name="Zhang W."/>
            <person name="Yang X."/>
            <person name="Jeffery I.B."/>
            <person name="Cooney J.C."/>
            <person name="Kagawa T.F."/>
            <person name="Liu W."/>
            <person name="Song Y."/>
            <person name="Salvetti E."/>
            <person name="Wrobel A."/>
            <person name="Rasinkangas P."/>
            <person name="Parkhill J."/>
            <person name="Rea M.C."/>
            <person name="O'Sullivan O."/>
            <person name="Ritari J."/>
            <person name="Douillard F.P."/>
            <person name="Paul Ross R."/>
            <person name="Yang R."/>
            <person name="Briner A.E."/>
            <person name="Felis G.E."/>
            <person name="de Vos W.M."/>
            <person name="Barrangou R."/>
            <person name="Klaenhammer T.R."/>
            <person name="Caufield P.W."/>
            <person name="Cui Y."/>
            <person name="Zhang H."/>
            <person name="O'Toole P.W."/>
        </authorList>
    </citation>
    <scope>NUCLEOTIDE SEQUENCE [LARGE SCALE GENOMIC DNA]</scope>
    <source>
        <strain evidence="7 8">DSM 23365</strain>
    </source>
</reference>
<evidence type="ECO:0000313" key="7">
    <source>
        <dbReference type="EMBL" id="KRN16890.1"/>
    </source>
</evidence>
<evidence type="ECO:0000256" key="3">
    <source>
        <dbReference type="ARBA" id="ARBA00022679"/>
    </source>
</evidence>
<dbReference type="PANTHER" id="PTHR43420">
    <property type="entry name" value="ACETYLTRANSFERASE"/>
    <property type="match status" value="1"/>
</dbReference>
<comment type="function">
    <text evidence="5">Acetylates the N-terminal alanine of ribosomal protein bS18.</text>
</comment>
<comment type="catalytic activity">
    <reaction evidence="5">
        <text>N-terminal L-alanyl-[ribosomal protein bS18] + acetyl-CoA = N-terminal N(alpha)-acetyl-L-alanyl-[ribosomal protein bS18] + CoA + H(+)</text>
        <dbReference type="Rhea" id="RHEA:43756"/>
        <dbReference type="Rhea" id="RHEA-COMP:10676"/>
        <dbReference type="Rhea" id="RHEA-COMP:10677"/>
        <dbReference type="ChEBI" id="CHEBI:15378"/>
        <dbReference type="ChEBI" id="CHEBI:57287"/>
        <dbReference type="ChEBI" id="CHEBI:57288"/>
        <dbReference type="ChEBI" id="CHEBI:64718"/>
        <dbReference type="ChEBI" id="CHEBI:83683"/>
        <dbReference type="EC" id="2.3.1.266"/>
    </reaction>
</comment>
<dbReference type="STRING" id="1423804.FD14_GL002681"/>
<dbReference type="Gene3D" id="3.40.630.30">
    <property type="match status" value="1"/>
</dbReference>
<dbReference type="SUPFAM" id="SSF55729">
    <property type="entry name" value="Acyl-CoA N-acyltransferases (Nat)"/>
    <property type="match status" value="1"/>
</dbReference>
<keyword evidence="2 5" id="KW-0963">Cytoplasm</keyword>
<proteinExistence type="inferred from homology"/>
<dbReference type="CDD" id="cd04301">
    <property type="entry name" value="NAT_SF"/>
    <property type="match status" value="1"/>
</dbReference>
<dbReference type="Proteomes" id="UP000051442">
    <property type="component" value="Unassembled WGS sequence"/>
</dbReference>
<feature type="domain" description="N-acetyltransferase" evidence="6">
    <location>
        <begin position="6"/>
        <end position="153"/>
    </location>
</feature>
<dbReference type="GO" id="GO:0008999">
    <property type="term" value="F:protein-N-terminal-alanine acetyltransferase activity"/>
    <property type="evidence" value="ECO:0007669"/>
    <property type="project" value="UniProtKB-EC"/>
</dbReference>
<gene>
    <name evidence="7" type="ORF">FD14_GL002681</name>
</gene>
<comment type="subcellular location">
    <subcellularLocation>
        <location evidence="5">Cytoplasm</location>
    </subcellularLocation>
</comment>
<dbReference type="EMBL" id="AYZM01000175">
    <property type="protein sequence ID" value="KRN16890.1"/>
    <property type="molecule type" value="Genomic_DNA"/>
</dbReference>
<sequence length="153" mass="17078">MIEPIVELVAAPIALERDLAQAFWTTAQAAYPTGEAWPLASFERDLQAAHRRYVVLTVDGQVVGYLGVIQVLDQVDVTGIAVHPTYQRQGLAIRLFETLLANLDAGTMVFLEVRQSNLPAQRLYQRLGFQVIGTRPAYYQHPNEDAILMKLTV</sequence>
<evidence type="ECO:0000313" key="8">
    <source>
        <dbReference type="Proteomes" id="UP000051442"/>
    </source>
</evidence>
<dbReference type="InterPro" id="IPR050680">
    <property type="entry name" value="YpeA/RimI_acetyltransf"/>
</dbReference>
<dbReference type="InterPro" id="IPR000182">
    <property type="entry name" value="GNAT_dom"/>
</dbReference>
<dbReference type="RefSeq" id="WP_054736962.1">
    <property type="nucleotide sequence ID" value="NZ_AYZM01000175.1"/>
</dbReference>
<accession>A0A0R2EW42</accession>
<dbReference type="InterPro" id="IPR016181">
    <property type="entry name" value="Acyl_CoA_acyltransferase"/>
</dbReference>
<dbReference type="Pfam" id="PF00583">
    <property type="entry name" value="Acetyltransf_1"/>
    <property type="match status" value="1"/>
</dbReference>
<name>A0A0R2EW42_9LACO</name>
<keyword evidence="8" id="KW-1185">Reference proteome</keyword>
<evidence type="ECO:0000256" key="1">
    <source>
        <dbReference type="ARBA" id="ARBA00005395"/>
    </source>
</evidence>
<dbReference type="OrthoDB" id="9794566at2"/>
<dbReference type="PROSITE" id="PS51186">
    <property type="entry name" value="GNAT"/>
    <property type="match status" value="1"/>
</dbReference>
<evidence type="ECO:0000256" key="4">
    <source>
        <dbReference type="ARBA" id="ARBA00023315"/>
    </source>
</evidence>
<dbReference type="PATRIC" id="fig|1423804.4.peg.2894"/>
<evidence type="ECO:0000259" key="6">
    <source>
        <dbReference type="PROSITE" id="PS51186"/>
    </source>
</evidence>
<dbReference type="AlphaFoldDB" id="A0A0R2EW42"/>